<evidence type="ECO:0000313" key="15">
    <source>
        <dbReference type="EMBL" id="RDE10206.1"/>
    </source>
</evidence>
<dbReference type="GO" id="GO:0036424">
    <property type="term" value="F:L-phosphoserine phosphatase activity"/>
    <property type="evidence" value="ECO:0007669"/>
    <property type="project" value="InterPro"/>
</dbReference>
<feature type="active site" description="Proton donor" evidence="14">
    <location>
        <position position="83"/>
    </location>
</feature>
<dbReference type="SFLD" id="SFLDG01136">
    <property type="entry name" value="C1.6:_Phosphoserine_Phosphatas"/>
    <property type="match status" value="1"/>
</dbReference>
<evidence type="ECO:0000256" key="12">
    <source>
        <dbReference type="ARBA" id="ARBA00048138"/>
    </source>
</evidence>
<evidence type="ECO:0000256" key="14">
    <source>
        <dbReference type="PIRSR" id="PIRSR604469-1"/>
    </source>
</evidence>
<evidence type="ECO:0000256" key="7">
    <source>
        <dbReference type="ARBA" id="ARBA00022723"/>
    </source>
</evidence>
<dbReference type="Pfam" id="PF12710">
    <property type="entry name" value="HAD"/>
    <property type="match status" value="1"/>
</dbReference>
<protein>
    <recommendedName>
        <fullName evidence="5">Phosphoserine phosphatase</fullName>
        <ecNumber evidence="4">3.1.3.3</ecNumber>
    </recommendedName>
    <alternativeName>
        <fullName evidence="11">O-phosphoserine phosphohydrolase</fullName>
    </alternativeName>
</protein>
<evidence type="ECO:0000256" key="9">
    <source>
        <dbReference type="ARBA" id="ARBA00022842"/>
    </source>
</evidence>
<dbReference type="SFLD" id="SFLDG01137">
    <property type="entry name" value="C1.6.1:_Phosphoserine_Phosphat"/>
    <property type="match status" value="1"/>
</dbReference>
<dbReference type="RefSeq" id="WP_114644503.1">
    <property type="nucleotide sequence ID" value="NZ_QQNH01000002.1"/>
</dbReference>
<comment type="catalytic activity">
    <reaction evidence="13">
        <text>O-phospho-D-serine + H2O = D-serine + phosphate</text>
        <dbReference type="Rhea" id="RHEA:24873"/>
        <dbReference type="ChEBI" id="CHEBI:15377"/>
        <dbReference type="ChEBI" id="CHEBI:35247"/>
        <dbReference type="ChEBI" id="CHEBI:43474"/>
        <dbReference type="ChEBI" id="CHEBI:58680"/>
        <dbReference type="EC" id="3.1.3.3"/>
    </reaction>
</comment>
<evidence type="ECO:0000256" key="2">
    <source>
        <dbReference type="ARBA" id="ARBA00005135"/>
    </source>
</evidence>
<dbReference type="UniPathway" id="UPA00135">
    <property type="reaction ID" value="UER00198"/>
</dbReference>
<evidence type="ECO:0000256" key="5">
    <source>
        <dbReference type="ARBA" id="ARBA00015196"/>
    </source>
</evidence>
<evidence type="ECO:0000313" key="16">
    <source>
        <dbReference type="Proteomes" id="UP000253759"/>
    </source>
</evidence>
<evidence type="ECO:0000256" key="13">
    <source>
        <dbReference type="ARBA" id="ARBA00048523"/>
    </source>
</evidence>
<dbReference type="EC" id="3.1.3.3" evidence="4"/>
<dbReference type="NCBIfam" id="TIGR01488">
    <property type="entry name" value="HAD-SF-IB"/>
    <property type="match status" value="1"/>
</dbReference>
<dbReference type="GO" id="GO:0005737">
    <property type="term" value="C:cytoplasm"/>
    <property type="evidence" value="ECO:0007669"/>
    <property type="project" value="TreeGrafter"/>
</dbReference>
<dbReference type="GO" id="GO:0000287">
    <property type="term" value="F:magnesium ion binding"/>
    <property type="evidence" value="ECO:0007669"/>
    <property type="project" value="TreeGrafter"/>
</dbReference>
<evidence type="ECO:0000256" key="4">
    <source>
        <dbReference type="ARBA" id="ARBA00012640"/>
    </source>
</evidence>
<evidence type="ECO:0000256" key="3">
    <source>
        <dbReference type="ARBA" id="ARBA00009184"/>
    </source>
</evidence>
<dbReference type="InterPro" id="IPR050582">
    <property type="entry name" value="HAD-like_SerB"/>
</dbReference>
<evidence type="ECO:0000256" key="8">
    <source>
        <dbReference type="ARBA" id="ARBA00022801"/>
    </source>
</evidence>
<feature type="active site" description="Nucleophile" evidence="14">
    <location>
        <position position="81"/>
    </location>
</feature>
<sequence length="291" mass="31563">MSVLVLVANPSEPALSHSLVEAIHRDTHGEINWLAQGIACEITAPRAADPLEIARDRIGRLPIDAAHVPLAHRRKRLLVADMDSTMIEQECIDELADSLGLKPQVAEITERAMRGELDFEAALDTRVALLKGLERRIVEEVRRERITLAPGGRALIQTMKAYGAYTALVSGGFTLFANHFAKRIGFDEAVANVLEFSADETLTGTVAKPIVDKDTKRSRLMALTAEKGLTPAQTMAVGDGANDLDMLQAAGLGVAIHAKPIVAEQASVRIDHGDLTALLYLQGYSDEEFVR</sequence>
<comment type="similarity">
    <text evidence="3">Belongs to the HAD-like hydrolase superfamily. SerB family.</text>
</comment>
<dbReference type="InterPro" id="IPR004469">
    <property type="entry name" value="PSP"/>
</dbReference>
<dbReference type="CDD" id="cd07500">
    <property type="entry name" value="HAD_PSP"/>
    <property type="match status" value="1"/>
</dbReference>
<evidence type="ECO:0000256" key="11">
    <source>
        <dbReference type="ARBA" id="ARBA00031693"/>
    </source>
</evidence>
<reference evidence="16" key="1">
    <citation type="submission" date="2018-07" db="EMBL/GenBank/DDBJ databases">
        <authorList>
            <person name="Liu B.-T."/>
            <person name="Du Z."/>
        </authorList>
    </citation>
    <scope>NUCLEOTIDE SEQUENCE [LARGE SCALE GENOMIC DNA]</scope>
    <source>
        <strain evidence="16">XYN52</strain>
    </source>
</reference>
<keyword evidence="7" id="KW-0479">Metal-binding</keyword>
<accession>A0A369W6A7</accession>
<dbReference type="InterPro" id="IPR023214">
    <property type="entry name" value="HAD_sf"/>
</dbReference>
<keyword evidence="9" id="KW-0460">Magnesium</keyword>
<comment type="caution">
    <text evidence="15">The sequence shown here is derived from an EMBL/GenBank/DDBJ whole genome shotgun (WGS) entry which is preliminary data.</text>
</comment>
<comment type="pathway">
    <text evidence="2">Amino-acid biosynthesis; L-serine biosynthesis; L-serine from 3-phospho-D-glycerate: step 3/3.</text>
</comment>
<organism evidence="15 16">
    <name type="scientific">Pelagibacterium lacus</name>
    <dbReference type="NCBI Taxonomy" id="2282655"/>
    <lineage>
        <taxon>Bacteria</taxon>
        <taxon>Pseudomonadati</taxon>
        <taxon>Pseudomonadota</taxon>
        <taxon>Alphaproteobacteria</taxon>
        <taxon>Hyphomicrobiales</taxon>
        <taxon>Devosiaceae</taxon>
        <taxon>Pelagibacterium</taxon>
    </lineage>
</organism>
<name>A0A369W6A7_9HYPH</name>
<dbReference type="EMBL" id="QQNH01000002">
    <property type="protein sequence ID" value="RDE10206.1"/>
    <property type="molecule type" value="Genomic_DNA"/>
</dbReference>
<dbReference type="SUPFAM" id="SSF56784">
    <property type="entry name" value="HAD-like"/>
    <property type="match status" value="1"/>
</dbReference>
<evidence type="ECO:0000256" key="10">
    <source>
        <dbReference type="ARBA" id="ARBA00023299"/>
    </source>
</evidence>
<proteinExistence type="inferred from homology"/>
<dbReference type="AlphaFoldDB" id="A0A369W6A7"/>
<dbReference type="Gene3D" id="3.40.50.1000">
    <property type="entry name" value="HAD superfamily/HAD-like"/>
    <property type="match status" value="1"/>
</dbReference>
<dbReference type="GO" id="GO:0006564">
    <property type="term" value="P:L-serine biosynthetic process"/>
    <property type="evidence" value="ECO:0007669"/>
    <property type="project" value="UniProtKB-KW"/>
</dbReference>
<comment type="catalytic activity">
    <reaction evidence="12">
        <text>O-phospho-L-serine + H2O = L-serine + phosphate</text>
        <dbReference type="Rhea" id="RHEA:21208"/>
        <dbReference type="ChEBI" id="CHEBI:15377"/>
        <dbReference type="ChEBI" id="CHEBI:33384"/>
        <dbReference type="ChEBI" id="CHEBI:43474"/>
        <dbReference type="ChEBI" id="CHEBI:57524"/>
        <dbReference type="EC" id="3.1.3.3"/>
    </reaction>
</comment>
<dbReference type="InterPro" id="IPR036412">
    <property type="entry name" value="HAD-like_sf"/>
</dbReference>
<dbReference type="PANTHER" id="PTHR43344">
    <property type="entry name" value="PHOSPHOSERINE PHOSPHATASE"/>
    <property type="match status" value="1"/>
</dbReference>
<keyword evidence="8 15" id="KW-0378">Hydrolase</keyword>
<dbReference type="NCBIfam" id="TIGR00338">
    <property type="entry name" value="serB"/>
    <property type="match status" value="1"/>
</dbReference>
<evidence type="ECO:0000256" key="6">
    <source>
        <dbReference type="ARBA" id="ARBA00022605"/>
    </source>
</evidence>
<dbReference type="SFLD" id="SFLDS00003">
    <property type="entry name" value="Haloacid_Dehalogenase"/>
    <property type="match status" value="1"/>
</dbReference>
<evidence type="ECO:0000256" key="1">
    <source>
        <dbReference type="ARBA" id="ARBA00001946"/>
    </source>
</evidence>
<dbReference type="Proteomes" id="UP000253759">
    <property type="component" value="Unassembled WGS sequence"/>
</dbReference>
<keyword evidence="10" id="KW-0718">Serine biosynthesis</keyword>
<dbReference type="OrthoDB" id="9792539at2"/>
<keyword evidence="16" id="KW-1185">Reference proteome</keyword>
<keyword evidence="6" id="KW-0028">Amino-acid biosynthesis</keyword>
<dbReference type="PANTHER" id="PTHR43344:SF2">
    <property type="entry name" value="PHOSPHOSERINE PHOSPHATASE"/>
    <property type="match status" value="1"/>
</dbReference>
<comment type="cofactor">
    <cofactor evidence="1">
        <name>Mg(2+)</name>
        <dbReference type="ChEBI" id="CHEBI:18420"/>
    </cofactor>
</comment>
<dbReference type="SFLD" id="SFLDF00029">
    <property type="entry name" value="phosphoserine_phosphatase"/>
    <property type="match status" value="1"/>
</dbReference>
<gene>
    <name evidence="15" type="primary">serB</name>
    <name evidence="15" type="ORF">DVH29_02085</name>
</gene>